<protein>
    <submittedName>
        <fullName evidence="2">Uncharacterized protein</fullName>
    </submittedName>
</protein>
<proteinExistence type="predicted"/>
<gene>
    <name evidence="2" type="ORF">PQR79_02555</name>
</gene>
<dbReference type="EMBL" id="JAQQPZ010000001">
    <property type="protein sequence ID" value="MDD8058019.1"/>
    <property type="molecule type" value="Genomic_DNA"/>
</dbReference>
<evidence type="ECO:0000313" key="3">
    <source>
        <dbReference type="Proteomes" id="UP001213691"/>
    </source>
</evidence>
<evidence type="ECO:0000256" key="1">
    <source>
        <dbReference type="SAM" id="SignalP"/>
    </source>
</evidence>
<feature type="chain" id="PRO_5045525951" evidence="1">
    <location>
        <begin position="23"/>
        <end position="589"/>
    </location>
</feature>
<dbReference type="Proteomes" id="UP001213691">
    <property type="component" value="Unassembled WGS sequence"/>
</dbReference>
<comment type="caution">
    <text evidence="2">The sequence shown here is derived from an EMBL/GenBank/DDBJ whole genome shotgun (WGS) entry which is preliminary data.</text>
</comment>
<keyword evidence="1" id="KW-0732">Signal</keyword>
<sequence>MLKSISLVILSFSLCATASAVANPLALFVEQCLQYQPKLTYLSQNSSLTAAQQAVEFEKNTLALNNINDRIQYYRPFATESLSKQGLLWCQLHLADELNALTQAEETQKLIDVLQHQPSPYKQLSGRLLTIKQNQWDVEQKSKLHSAQASVNQALSQRELHMQFNHKQCVLPQSTTQIDTDNIDIHIAQYLIKQADENCRKQAWFAYQTRAKHKIKSALSYIHQLQQQRALTQGYQNTAEAVLASHGINPNLLSQFLTDQTEQLDTAPWNIARALSQTVKPEPIAAVSAQAYLLQLLTKLAPLGLSVELLTDNTQTETPVDTQSNDDAQPVINIIRLWHKQRLLGELYTYPLAQDTLSQGIDAQLIKQTVIGHQFGQYSITYPNTLNTQKQQIKLIDALSQAIVSLSQGSQYYLLSNKTQNSQQHAIASLWLSHYLRSTQAFSPISTREQLALQYQTQMRVFRAKVALSFYQFTGEIDDTEWLSRNPSLSDEFANSFGQPWPQATDVIYSYQAIANQGISYYLPLWQQALIQLITQQGNDRLSNPAIFDLLVINEAYLPINDQLEQLIGLPVDPHSLIWRFKHAGTMQE</sequence>
<keyword evidence="3" id="KW-1185">Reference proteome</keyword>
<dbReference type="RefSeq" id="WP_274408367.1">
    <property type="nucleotide sequence ID" value="NZ_JAQQPZ010000001.1"/>
</dbReference>
<name>A0ABT5TJE9_9GAMM</name>
<dbReference type="SUPFAM" id="SSF55486">
    <property type="entry name" value="Metalloproteases ('zincins'), catalytic domain"/>
    <property type="match status" value="1"/>
</dbReference>
<reference evidence="2 3" key="1">
    <citation type="submission" date="2023-02" db="EMBL/GenBank/DDBJ databases">
        <title>Genome sequence of Shewanella metallivivens ER-Te-42B-Light, sp. nov., enriched from sulfide tube worms (Riftia pachyptila) isolated from Explorer Ridge in the Pacific Ocean.</title>
        <authorList>
            <person name="Maltman C."/>
            <person name="Kuzyk S.B."/>
            <person name="Kyndt J.A."/>
            <person name="Yurkov V."/>
        </authorList>
    </citation>
    <scope>NUCLEOTIDE SEQUENCE [LARGE SCALE GENOMIC DNA]</scope>
    <source>
        <strain evidence="2 3">ER-Te-42B-Light</strain>
    </source>
</reference>
<feature type="signal peptide" evidence="1">
    <location>
        <begin position="1"/>
        <end position="22"/>
    </location>
</feature>
<evidence type="ECO:0000313" key="2">
    <source>
        <dbReference type="EMBL" id="MDD8058019.1"/>
    </source>
</evidence>
<organism evidence="2 3">
    <name type="scientific">Shewanella metallivivens</name>
    <dbReference type="NCBI Taxonomy" id="2872342"/>
    <lineage>
        <taxon>Bacteria</taxon>
        <taxon>Pseudomonadati</taxon>
        <taxon>Pseudomonadota</taxon>
        <taxon>Gammaproteobacteria</taxon>
        <taxon>Alteromonadales</taxon>
        <taxon>Shewanellaceae</taxon>
        <taxon>Shewanella</taxon>
    </lineage>
</organism>
<accession>A0ABT5TJE9</accession>